<sequence>MRILLHGGFHKTGTTSLQAALVAHQAALAARLHVETLRHTPGLSRATEAARAYSLHPDALALEHAMQDWALALPDLGGRDLVISSEDFAGHMPGRHGLTDYRAAITTLPAAAQALGLRFPGAEIVVLLTTREATQWLRSLHWQLAIHPELMMKQRRFCKEFVGAAHFDSVTGPLAKALDGVARLEVVALESLAERRLGPVEAIYDLLELSHALRQGLPGLPRRNARVAEDLADQFVLLNRAKLPPAELRRAKSAMQGVMLALEDED</sequence>
<gene>
    <name evidence="1" type="ORF">G4Z14_09670</name>
</gene>
<evidence type="ECO:0000313" key="2">
    <source>
        <dbReference type="Proteomes" id="UP000477782"/>
    </source>
</evidence>
<dbReference type="EMBL" id="JAAIVJ010000004">
    <property type="protein sequence ID" value="NEY90565.1"/>
    <property type="molecule type" value="Genomic_DNA"/>
</dbReference>
<comment type="caution">
    <text evidence="1">The sequence shown here is derived from an EMBL/GenBank/DDBJ whole genome shotgun (WGS) entry which is preliminary data.</text>
</comment>
<organism evidence="1 2">
    <name type="scientific">Tabrizicola oligotrophica</name>
    <dbReference type="NCBI Taxonomy" id="2710650"/>
    <lineage>
        <taxon>Bacteria</taxon>
        <taxon>Pseudomonadati</taxon>
        <taxon>Pseudomonadota</taxon>
        <taxon>Alphaproteobacteria</taxon>
        <taxon>Rhodobacterales</taxon>
        <taxon>Paracoccaceae</taxon>
        <taxon>Tabrizicola</taxon>
    </lineage>
</organism>
<proteinExistence type="predicted"/>
<accession>A0A6M0QSX3</accession>
<dbReference type="SUPFAM" id="SSF52540">
    <property type="entry name" value="P-loop containing nucleoside triphosphate hydrolases"/>
    <property type="match status" value="1"/>
</dbReference>
<evidence type="ECO:0000313" key="1">
    <source>
        <dbReference type="EMBL" id="NEY90565.1"/>
    </source>
</evidence>
<protein>
    <recommendedName>
        <fullName evidence="3">Sulfotransferase family protein</fullName>
    </recommendedName>
</protein>
<dbReference type="InterPro" id="IPR027417">
    <property type="entry name" value="P-loop_NTPase"/>
</dbReference>
<name>A0A6M0QSX3_9RHOB</name>
<dbReference type="Gene3D" id="3.40.50.300">
    <property type="entry name" value="P-loop containing nucleotide triphosphate hydrolases"/>
    <property type="match status" value="1"/>
</dbReference>
<dbReference type="Proteomes" id="UP000477782">
    <property type="component" value="Unassembled WGS sequence"/>
</dbReference>
<keyword evidence="2" id="KW-1185">Reference proteome</keyword>
<reference evidence="1 2" key="1">
    <citation type="submission" date="2020-02" db="EMBL/GenBank/DDBJ databases">
        <authorList>
            <person name="Chen W.-M."/>
        </authorList>
    </citation>
    <scope>NUCLEOTIDE SEQUENCE [LARGE SCALE GENOMIC DNA]</scope>
    <source>
        <strain evidence="1 2">KMS-5</strain>
    </source>
</reference>
<dbReference type="AlphaFoldDB" id="A0A6M0QSX3"/>
<evidence type="ECO:0008006" key="3">
    <source>
        <dbReference type="Google" id="ProtNLM"/>
    </source>
</evidence>
<dbReference type="RefSeq" id="WP_164625142.1">
    <property type="nucleotide sequence ID" value="NZ_JAAIVJ010000004.1"/>
</dbReference>